<organism evidence="2 3">
    <name type="scientific">Pseudaminobacter soli</name>
    <name type="common">ex Li et al. 2025</name>
    <dbReference type="NCBI Taxonomy" id="1295366"/>
    <lineage>
        <taxon>Bacteria</taxon>
        <taxon>Pseudomonadati</taxon>
        <taxon>Pseudomonadota</taxon>
        <taxon>Alphaproteobacteria</taxon>
        <taxon>Hyphomicrobiales</taxon>
        <taxon>Phyllobacteriaceae</taxon>
        <taxon>Pseudaminobacter</taxon>
    </lineage>
</organism>
<keyword evidence="3" id="KW-1185">Reference proteome</keyword>
<dbReference type="Pfam" id="PF06037">
    <property type="entry name" value="DUF922"/>
    <property type="match status" value="1"/>
</dbReference>
<dbReference type="InterPro" id="IPR010321">
    <property type="entry name" value="DUF922"/>
</dbReference>
<keyword evidence="1" id="KW-0732">Signal</keyword>
<evidence type="ECO:0000256" key="1">
    <source>
        <dbReference type="SAM" id="SignalP"/>
    </source>
</evidence>
<dbReference type="RefSeq" id="WP_106725100.1">
    <property type="nucleotide sequence ID" value="NZ_PXYL01000007.1"/>
</dbReference>
<comment type="caution">
    <text evidence="2">The sequence shown here is derived from an EMBL/GenBank/DDBJ whole genome shotgun (WGS) entry which is preliminary data.</text>
</comment>
<feature type="signal peptide" evidence="1">
    <location>
        <begin position="1"/>
        <end position="23"/>
    </location>
</feature>
<evidence type="ECO:0000313" key="2">
    <source>
        <dbReference type="EMBL" id="PSJ59806.1"/>
    </source>
</evidence>
<dbReference type="AlphaFoldDB" id="A0A2P7SBE1"/>
<name>A0A2P7SBE1_9HYPH</name>
<dbReference type="Proteomes" id="UP000240653">
    <property type="component" value="Unassembled WGS sequence"/>
</dbReference>
<dbReference type="PIRSF" id="PIRSF010521">
    <property type="entry name" value="DUF922_bac"/>
    <property type="match status" value="1"/>
</dbReference>
<dbReference type="EMBL" id="PXYL01000007">
    <property type="protein sequence ID" value="PSJ59806.1"/>
    <property type="molecule type" value="Genomic_DNA"/>
</dbReference>
<sequence length="199" mass="22068">MKAAIRFWLAVACFASFLPVAHADWQAVEKVQTYVVSGKTGIELYRSIGERGPKAGLVRAIAHTNFTLTWSRKYEPQPDGSCILASAMPNLTITYTLPKPAEKLPATTRDKWDVFAAGVRKHEMVHGDFIKDLVKSIEAVSVGLTVPDDPKCSKIRTELTQKLSELSLAQRQRSRDFDKMEMADGGNIHRLILGLVNGE</sequence>
<dbReference type="OrthoDB" id="7906163at2"/>
<reference evidence="2 3" key="1">
    <citation type="submission" date="2018-03" db="EMBL/GenBank/DDBJ databases">
        <title>The draft genome of Mesorhizobium soli JCM 19897.</title>
        <authorList>
            <person name="Li L."/>
            <person name="Liu L."/>
            <person name="Liang L."/>
            <person name="Wang T."/>
            <person name="Zhang X."/>
        </authorList>
    </citation>
    <scope>NUCLEOTIDE SEQUENCE [LARGE SCALE GENOMIC DNA]</scope>
    <source>
        <strain evidence="2 3">JCM 19897</strain>
    </source>
</reference>
<feature type="chain" id="PRO_5015107202" evidence="1">
    <location>
        <begin position="24"/>
        <end position="199"/>
    </location>
</feature>
<proteinExistence type="predicted"/>
<evidence type="ECO:0000313" key="3">
    <source>
        <dbReference type="Proteomes" id="UP000240653"/>
    </source>
</evidence>
<protein>
    <submittedName>
        <fullName evidence="2">Peptidase</fullName>
    </submittedName>
</protein>
<gene>
    <name evidence="2" type="ORF">C7I85_15805</name>
</gene>
<accession>A0A2P7SBE1</accession>